<evidence type="ECO:0000313" key="1">
    <source>
        <dbReference type="EMBL" id="GGW34270.1"/>
    </source>
</evidence>
<comment type="caution">
    <text evidence="1">The sequence shown here is derived from an EMBL/GenBank/DDBJ whole genome shotgun (WGS) entry which is preliminary data.</text>
</comment>
<dbReference type="AlphaFoldDB" id="A0A8H9I917"/>
<dbReference type="EMBL" id="BMXN01000018">
    <property type="protein sequence ID" value="GGW34270.1"/>
    <property type="molecule type" value="Genomic_DNA"/>
</dbReference>
<accession>A0A8H9I917</accession>
<organism evidence="1 2">
    <name type="scientific">Vreelandella hamiltonii</name>
    <dbReference type="NCBI Taxonomy" id="502829"/>
    <lineage>
        <taxon>Bacteria</taxon>
        <taxon>Pseudomonadati</taxon>
        <taxon>Pseudomonadota</taxon>
        <taxon>Gammaproteobacteria</taxon>
        <taxon>Oceanospirillales</taxon>
        <taxon>Halomonadaceae</taxon>
        <taxon>Vreelandella</taxon>
    </lineage>
</organism>
<protein>
    <submittedName>
        <fullName evidence="1">Uncharacterized protein</fullName>
    </submittedName>
</protein>
<proteinExistence type="predicted"/>
<evidence type="ECO:0000313" key="2">
    <source>
        <dbReference type="Proteomes" id="UP000623776"/>
    </source>
</evidence>
<reference evidence="2" key="1">
    <citation type="journal article" date="2019" name="Int. J. Syst. Evol. Microbiol.">
        <title>The Global Catalogue of Microorganisms (GCM) 10K type strain sequencing project: providing services to taxonomists for standard genome sequencing and annotation.</title>
        <authorList>
            <consortium name="The Broad Institute Genomics Platform"/>
            <consortium name="The Broad Institute Genome Sequencing Center for Infectious Disease"/>
            <person name="Wu L."/>
            <person name="Ma J."/>
        </authorList>
    </citation>
    <scope>NUCLEOTIDE SEQUENCE [LARGE SCALE GENOMIC DNA]</scope>
    <source>
        <strain evidence="2">KCTC 22154</strain>
    </source>
</reference>
<sequence>MHFATEIGHVGGHQDRHGQFVLARQWAVFKRRVGHGDHLVKAKKYPPPGALAEWGGWSTA</sequence>
<dbReference type="Proteomes" id="UP000623776">
    <property type="component" value="Unassembled WGS sequence"/>
</dbReference>
<name>A0A8H9I917_9GAMM</name>
<keyword evidence="2" id="KW-1185">Reference proteome</keyword>
<gene>
    <name evidence="1" type="ORF">GCM10007157_27390</name>
</gene>